<feature type="transmembrane region" description="Helical" evidence="2">
    <location>
        <begin position="297"/>
        <end position="315"/>
    </location>
</feature>
<dbReference type="Proteomes" id="UP000614490">
    <property type="component" value="Unassembled WGS sequence"/>
</dbReference>
<name>A0A931MW82_9BACI</name>
<feature type="transmembrane region" description="Helical" evidence="2">
    <location>
        <begin position="954"/>
        <end position="978"/>
    </location>
</feature>
<feature type="transmembrane region" description="Helical" evidence="2">
    <location>
        <begin position="672"/>
        <end position="688"/>
    </location>
</feature>
<feature type="transmembrane region" description="Helical" evidence="2">
    <location>
        <begin position="154"/>
        <end position="174"/>
    </location>
</feature>
<feature type="transmembrane region" description="Helical" evidence="2">
    <location>
        <begin position="1089"/>
        <end position="1108"/>
    </location>
</feature>
<feature type="transmembrane region" description="Helical" evidence="2">
    <location>
        <begin position="481"/>
        <end position="500"/>
    </location>
</feature>
<keyword evidence="2" id="KW-0472">Membrane</keyword>
<feature type="transmembrane region" description="Helical" evidence="2">
    <location>
        <begin position="620"/>
        <end position="637"/>
    </location>
</feature>
<feature type="transmembrane region" description="Helical" evidence="2">
    <location>
        <begin position="124"/>
        <end position="142"/>
    </location>
</feature>
<keyword evidence="4" id="KW-1185">Reference proteome</keyword>
<feature type="transmembrane region" description="Helical" evidence="2">
    <location>
        <begin position="990"/>
        <end position="1006"/>
    </location>
</feature>
<feature type="transmembrane region" description="Helical" evidence="2">
    <location>
        <begin position="451"/>
        <end position="469"/>
    </location>
</feature>
<feature type="transmembrane region" description="Helical" evidence="2">
    <location>
        <begin position="240"/>
        <end position="259"/>
    </location>
</feature>
<evidence type="ECO:0000313" key="4">
    <source>
        <dbReference type="Proteomes" id="UP000614490"/>
    </source>
</evidence>
<feature type="transmembrane region" description="Helical" evidence="2">
    <location>
        <begin position="506"/>
        <end position="521"/>
    </location>
</feature>
<feature type="transmembrane region" description="Helical" evidence="2">
    <location>
        <begin position="729"/>
        <end position="746"/>
    </location>
</feature>
<feature type="transmembrane region" description="Helical" evidence="2">
    <location>
        <begin position="94"/>
        <end position="118"/>
    </location>
</feature>
<dbReference type="RefSeq" id="WP_197317957.1">
    <property type="nucleotide sequence ID" value="NZ_JADZSC010000003.1"/>
</dbReference>
<feature type="transmembrane region" description="Helical" evidence="2">
    <location>
        <begin position="533"/>
        <end position="551"/>
    </location>
</feature>
<feature type="transmembrane region" description="Helical" evidence="2">
    <location>
        <begin position="779"/>
        <end position="800"/>
    </location>
</feature>
<feature type="transmembrane region" description="Helical" evidence="2">
    <location>
        <begin position="425"/>
        <end position="445"/>
    </location>
</feature>
<feature type="transmembrane region" description="Helical" evidence="2">
    <location>
        <begin position="322"/>
        <end position="340"/>
    </location>
</feature>
<evidence type="ECO:0000256" key="2">
    <source>
        <dbReference type="SAM" id="Phobius"/>
    </source>
</evidence>
<feature type="transmembrane region" description="Helical" evidence="2">
    <location>
        <begin position="375"/>
        <end position="395"/>
    </location>
</feature>
<feature type="transmembrane region" description="Helical" evidence="2">
    <location>
        <begin position="1042"/>
        <end position="1059"/>
    </location>
</feature>
<feature type="transmembrane region" description="Helical" evidence="2">
    <location>
        <begin position="753"/>
        <end position="773"/>
    </location>
</feature>
<comment type="caution">
    <text evidence="3">The sequence shown here is derived from an EMBL/GenBank/DDBJ whole genome shotgun (WGS) entry which is preliminary data.</text>
</comment>
<dbReference type="AlphaFoldDB" id="A0A931MW82"/>
<feature type="transmembrane region" description="Helical" evidence="2">
    <location>
        <begin position="595"/>
        <end position="614"/>
    </location>
</feature>
<evidence type="ECO:0000256" key="1">
    <source>
        <dbReference type="SAM" id="MobiDB-lite"/>
    </source>
</evidence>
<protein>
    <recommendedName>
        <fullName evidence="5">DUF2157 domain-containing protein</fullName>
    </recommendedName>
</protein>
<feature type="transmembrane region" description="Helical" evidence="2">
    <location>
        <begin position="271"/>
        <end position="291"/>
    </location>
</feature>
<feature type="transmembrane region" description="Helical" evidence="2">
    <location>
        <begin position="1018"/>
        <end position="1036"/>
    </location>
</feature>
<proteinExistence type="predicted"/>
<evidence type="ECO:0000313" key="3">
    <source>
        <dbReference type="EMBL" id="MBH0231330.1"/>
    </source>
</evidence>
<sequence>MAGHHSDERKREVWKQEVFKEKLFHLMANGYISKETYEQVMDGERSYVEAKTSSEAKEQPAVEHEQEQVKTPEPVKPKKKKKVKTPEQIRERNITWSLILGVALLLITGLIVATSQWAQMGPGVKVVSIAFVSLFFFGLSYGTGRFLKIHQTSFAFLTLGSLLIPITILAIGYFELFGSYLSLFGEGKYLLGLIGTLLPLPLYVRHAIVHQSRMYVWISFLFLTLSVGFALGSTPLTTDGFYLMLMVYNAALIAAYVRYKDDRRIQLFTKELPLFAQLNLVLSTLLMLFFFESEVFYSFNLLLTASIYMAMVFVYKTKEYQFVFSVMMVYAIYQLVEHSPLEQVDWTIYALAGLLYLGFAYAFNNHAFIQKVFHYTSGVVSFCAFVFITYEAIALRGDEGAWLLFFAYVVITVNYFLLANVTPHLVFKYMTPIFYFISLGQLWSLVDLGPLYLFLYGGAVVLFLYPGLWSRNRWMRAVKISSFYTSLIVLFGSIGFSMLVSAYGKTALMFFGISVLAYLTVKKSRRKFIRKIALWTNPAALVLASTFFYEPLRGWLPRYEESFAFPFHSGVTGVLLIAVFFVWRRMGKRKLSSTTFYVGQGTYLGAMVLLIDYPGVDVNVIRPLMLLVGIAMMYSLVQYAKYSVLWGFVSLVTLGFYLSLINPLGFEVHESMVIYITFAPVLLILLAEGGSRKWGDMRPYFYWLAHIVQPFIIVLILVNQLVFDPVHPAFLMVPFLVYLYSSLSALRESEISAMLYAASSVLFLLILTVPEYYGWWGDALYAFLITSVLLSGIWITLPHVWKKRLEWYWIPFSLLGLMFLTSQTGRVSNVELVLILGYTVLNLVFLHIRRWPWVRFVPLLLTINIWETVGFVWEPRSMIVALIAGIVILMVAGYHFHTYLLDGKKNVDAYSWMALVYIAFLVTYTSMEESIWIHILPLVLAGGWLWITSRKWKAPLITGISFTAGMVGFYSAYVLVLVDYQSIIPDLIEAEFQALPVLGLLVYLRVRTWKAYPFIMNQVQFGILLLVAAFLVVDAIQSHTIWDAWIIGGLSLVSMVAGMQLKIKSYFFIGMGVLIFNVLYQTKPYWGNAPWWVYLLIAGLLLISVASYNEWQKQQSSSDKPVERKLKRLWLALKRWN</sequence>
<keyword evidence="2" id="KW-0812">Transmembrane</keyword>
<feature type="transmembrane region" description="Helical" evidence="2">
    <location>
        <begin position="931"/>
        <end position="947"/>
    </location>
</feature>
<feature type="transmembrane region" description="Helical" evidence="2">
    <location>
        <begin position="909"/>
        <end position="925"/>
    </location>
</feature>
<feature type="transmembrane region" description="Helical" evidence="2">
    <location>
        <begin position="644"/>
        <end position="666"/>
    </location>
</feature>
<evidence type="ECO:0008006" key="5">
    <source>
        <dbReference type="Google" id="ProtNLM"/>
    </source>
</evidence>
<organism evidence="3 4">
    <name type="scientific">Halobacillus yeomjeoni</name>
    <dbReference type="NCBI Taxonomy" id="311194"/>
    <lineage>
        <taxon>Bacteria</taxon>
        <taxon>Bacillati</taxon>
        <taxon>Bacillota</taxon>
        <taxon>Bacilli</taxon>
        <taxon>Bacillales</taxon>
        <taxon>Bacillaceae</taxon>
        <taxon>Halobacillus</taxon>
    </lineage>
</organism>
<feature type="transmembrane region" description="Helical" evidence="2">
    <location>
        <begin position="401"/>
        <end position="418"/>
    </location>
</feature>
<feature type="compositionally biased region" description="Basic and acidic residues" evidence="1">
    <location>
        <begin position="48"/>
        <end position="76"/>
    </location>
</feature>
<feature type="transmembrane region" description="Helical" evidence="2">
    <location>
        <begin position="853"/>
        <end position="873"/>
    </location>
</feature>
<feature type="transmembrane region" description="Helical" evidence="2">
    <location>
        <begin position="807"/>
        <end position="824"/>
    </location>
</feature>
<gene>
    <name evidence="3" type="ORF">H0267_13965</name>
</gene>
<feature type="transmembrane region" description="Helical" evidence="2">
    <location>
        <begin position="1066"/>
        <end position="1083"/>
    </location>
</feature>
<feature type="transmembrane region" description="Helical" evidence="2">
    <location>
        <begin position="215"/>
        <end position="234"/>
    </location>
</feature>
<accession>A0A931MW82</accession>
<keyword evidence="2" id="KW-1133">Transmembrane helix</keyword>
<feature type="region of interest" description="Disordered" evidence="1">
    <location>
        <begin position="48"/>
        <end position="84"/>
    </location>
</feature>
<feature type="transmembrane region" description="Helical" evidence="2">
    <location>
        <begin position="563"/>
        <end position="583"/>
    </location>
</feature>
<feature type="transmembrane region" description="Helical" evidence="2">
    <location>
        <begin position="879"/>
        <end position="897"/>
    </location>
</feature>
<dbReference type="EMBL" id="JADZSC010000003">
    <property type="protein sequence ID" value="MBH0231330.1"/>
    <property type="molecule type" value="Genomic_DNA"/>
</dbReference>
<feature type="transmembrane region" description="Helical" evidence="2">
    <location>
        <begin position="346"/>
        <end position="363"/>
    </location>
</feature>
<feature type="transmembrane region" description="Helical" evidence="2">
    <location>
        <begin position="830"/>
        <end position="846"/>
    </location>
</feature>
<feature type="transmembrane region" description="Helical" evidence="2">
    <location>
        <begin position="700"/>
        <end position="723"/>
    </location>
</feature>
<feature type="transmembrane region" description="Helical" evidence="2">
    <location>
        <begin position="180"/>
        <end position="203"/>
    </location>
</feature>
<reference evidence="3 4" key="1">
    <citation type="journal article" date="2005" name="Int. J. Syst. Evol. Microbiol.">
        <title>Halobacillus yeomjeoni sp. nov., isolated from a marine solar saltern in Korea.</title>
        <authorList>
            <person name="Yoon J.H."/>
            <person name="Kang S.J."/>
            <person name="Lee C.H."/>
            <person name="Oh H.W."/>
            <person name="Oh T.K."/>
        </authorList>
    </citation>
    <scope>NUCLEOTIDE SEQUENCE [LARGE SCALE GENOMIC DNA]</scope>
    <source>
        <strain evidence="3 4">KCTC 3957</strain>
    </source>
</reference>